<organism evidence="2 3">
    <name type="scientific">Folsomia candida</name>
    <name type="common">Springtail</name>
    <dbReference type="NCBI Taxonomy" id="158441"/>
    <lineage>
        <taxon>Eukaryota</taxon>
        <taxon>Metazoa</taxon>
        <taxon>Ecdysozoa</taxon>
        <taxon>Arthropoda</taxon>
        <taxon>Hexapoda</taxon>
        <taxon>Collembola</taxon>
        <taxon>Entomobryomorpha</taxon>
        <taxon>Isotomoidea</taxon>
        <taxon>Isotomidae</taxon>
        <taxon>Proisotominae</taxon>
        <taxon>Folsomia</taxon>
    </lineage>
</organism>
<name>A0A226DA43_FOLCA</name>
<proteinExistence type="predicted"/>
<gene>
    <name evidence="2" type="ORF">Fcan01_22877</name>
</gene>
<dbReference type="EMBL" id="LNIX01000026">
    <property type="protein sequence ID" value="OXA42425.1"/>
    <property type="molecule type" value="Genomic_DNA"/>
</dbReference>
<keyword evidence="1" id="KW-1133">Transmembrane helix</keyword>
<evidence type="ECO:0000313" key="2">
    <source>
        <dbReference type="EMBL" id="OXA42425.1"/>
    </source>
</evidence>
<evidence type="ECO:0000256" key="1">
    <source>
        <dbReference type="SAM" id="Phobius"/>
    </source>
</evidence>
<evidence type="ECO:0000313" key="3">
    <source>
        <dbReference type="Proteomes" id="UP000198287"/>
    </source>
</evidence>
<accession>A0A226DA43</accession>
<protein>
    <submittedName>
        <fullName evidence="2">Octanoyltransferase</fullName>
    </submittedName>
</protein>
<dbReference type="GO" id="GO:0016740">
    <property type="term" value="F:transferase activity"/>
    <property type="evidence" value="ECO:0007669"/>
    <property type="project" value="UniProtKB-KW"/>
</dbReference>
<feature type="transmembrane region" description="Helical" evidence="1">
    <location>
        <begin position="258"/>
        <end position="279"/>
    </location>
</feature>
<keyword evidence="1" id="KW-0812">Transmembrane</keyword>
<feature type="transmembrane region" description="Helical" evidence="1">
    <location>
        <begin position="71"/>
        <end position="90"/>
    </location>
</feature>
<keyword evidence="3" id="KW-1185">Reference proteome</keyword>
<feature type="transmembrane region" description="Helical" evidence="1">
    <location>
        <begin position="48"/>
        <end position="65"/>
    </location>
</feature>
<keyword evidence="2" id="KW-0808">Transferase</keyword>
<feature type="transmembrane region" description="Helical" evidence="1">
    <location>
        <begin position="192"/>
        <end position="214"/>
    </location>
</feature>
<dbReference type="AlphaFoldDB" id="A0A226DA43"/>
<reference evidence="2 3" key="1">
    <citation type="submission" date="2015-12" db="EMBL/GenBank/DDBJ databases">
        <title>The genome of Folsomia candida.</title>
        <authorList>
            <person name="Faddeeva A."/>
            <person name="Derks M.F."/>
            <person name="Anvar Y."/>
            <person name="Smit S."/>
            <person name="Van Straalen N."/>
            <person name="Roelofs D."/>
        </authorList>
    </citation>
    <scope>NUCLEOTIDE SEQUENCE [LARGE SCALE GENOMIC DNA]</scope>
    <source>
        <strain evidence="2 3">VU population</strain>
        <tissue evidence="2">Whole body</tissue>
    </source>
</reference>
<feature type="transmembrane region" description="Helical" evidence="1">
    <location>
        <begin position="131"/>
        <end position="156"/>
    </location>
</feature>
<keyword evidence="1" id="KW-0472">Membrane</keyword>
<feature type="transmembrane region" description="Helical" evidence="1">
    <location>
        <begin position="291"/>
        <end position="314"/>
    </location>
</feature>
<sequence length="385" mass="44573">MLNEKVFKYFALIVLCCRKTGSTPFLWDDKPRRLFSTNKFRNKTRFRFSVHIAYLIYCVVKAILLRANVGSFNFCLCMAYAMAMNILISLPVTMYDSDFAALVNCNFRFINEYQRRWSNYKDPYLKELNKYATYSFHFAGISATTCWICVIWLYFVAPLTAPYPYEGLPAYCHGWIAYLGLGYWYSLLMMRVWATFGFIMVNVLIYVICLFPIITNHLRGDVSHGLSKSEDLHDPVNLSRVYRSVEILHMLFLENCGYLLVPMQSMVGQFALIVNYSVITKWNEMKGAAKASLIFSSLMVQGAWLGFATFGTWFNNNSVKVLKSWKKISYTSKGEMKYMGKFRKSCRPLYIGYPGMLRIRKVTVLKYVQGVTRGTFRVLVGLKTA</sequence>
<comment type="caution">
    <text evidence="2">The sequence shown here is derived from an EMBL/GenBank/DDBJ whole genome shotgun (WGS) entry which is preliminary data.</text>
</comment>
<feature type="transmembrane region" description="Helical" evidence="1">
    <location>
        <begin position="168"/>
        <end position="185"/>
    </location>
</feature>
<dbReference type="Proteomes" id="UP000198287">
    <property type="component" value="Unassembled WGS sequence"/>
</dbReference>